<dbReference type="AlphaFoldDB" id="A0A9P8T9B7"/>
<name>A0A9P8T9B7_9ASCO</name>
<sequence length="224" mass="26189">MKTRRTRSTVRKEDDVESTSSSSPASLVPDNHINHKNSIEPDKSNVLRKKRQLKPVKDSLLHKKTKKLLESLRPKYESKPKRRSEIKNLGGFVKNLNNISSNLNYLSYDESLKEQLENLEKFKIFKRFNVSMETVNIILKEKTIVDNDDKSTVTNNIDENNDTNDDHDNDNDNEKDNENDNDKEFNKYNDELKGILQTNDEDLQTEKFNKLLGITPVREFKEFN</sequence>
<evidence type="ECO:0000256" key="1">
    <source>
        <dbReference type="SAM" id="MobiDB-lite"/>
    </source>
</evidence>
<evidence type="ECO:0000313" key="3">
    <source>
        <dbReference type="Proteomes" id="UP000769528"/>
    </source>
</evidence>
<organism evidence="2 3">
    <name type="scientific">Wickerhamomyces mucosus</name>
    <dbReference type="NCBI Taxonomy" id="1378264"/>
    <lineage>
        <taxon>Eukaryota</taxon>
        <taxon>Fungi</taxon>
        <taxon>Dikarya</taxon>
        <taxon>Ascomycota</taxon>
        <taxon>Saccharomycotina</taxon>
        <taxon>Saccharomycetes</taxon>
        <taxon>Phaffomycetales</taxon>
        <taxon>Wickerhamomycetaceae</taxon>
        <taxon>Wickerhamomyces</taxon>
    </lineage>
</organism>
<accession>A0A9P8T9B7</accession>
<feature type="compositionally biased region" description="Basic and acidic residues" evidence="1">
    <location>
        <begin position="164"/>
        <end position="185"/>
    </location>
</feature>
<feature type="region of interest" description="Disordered" evidence="1">
    <location>
        <begin position="1"/>
        <end position="47"/>
    </location>
</feature>
<reference evidence="2" key="2">
    <citation type="submission" date="2021-01" db="EMBL/GenBank/DDBJ databases">
        <authorList>
            <person name="Schikora-Tamarit M.A."/>
        </authorList>
    </citation>
    <scope>NUCLEOTIDE SEQUENCE</scope>
    <source>
        <strain evidence="2">CBS6341</strain>
    </source>
</reference>
<protein>
    <submittedName>
        <fullName evidence="2">Uncharacterized protein</fullName>
    </submittedName>
</protein>
<dbReference type="Proteomes" id="UP000769528">
    <property type="component" value="Unassembled WGS sequence"/>
</dbReference>
<comment type="caution">
    <text evidence="2">The sequence shown here is derived from an EMBL/GenBank/DDBJ whole genome shotgun (WGS) entry which is preliminary data.</text>
</comment>
<feature type="region of interest" description="Disordered" evidence="1">
    <location>
        <begin position="150"/>
        <end position="185"/>
    </location>
</feature>
<dbReference type="EMBL" id="JAEUBF010001293">
    <property type="protein sequence ID" value="KAH3671178.1"/>
    <property type="molecule type" value="Genomic_DNA"/>
</dbReference>
<evidence type="ECO:0000313" key="2">
    <source>
        <dbReference type="EMBL" id="KAH3671178.1"/>
    </source>
</evidence>
<reference evidence="2" key="1">
    <citation type="journal article" date="2021" name="Open Biol.">
        <title>Shared evolutionary footprints suggest mitochondrial oxidative damage underlies multiple complex I losses in fungi.</title>
        <authorList>
            <person name="Schikora-Tamarit M.A."/>
            <person name="Marcet-Houben M."/>
            <person name="Nosek J."/>
            <person name="Gabaldon T."/>
        </authorList>
    </citation>
    <scope>NUCLEOTIDE SEQUENCE</scope>
    <source>
        <strain evidence="2">CBS6341</strain>
    </source>
</reference>
<proteinExistence type="predicted"/>
<keyword evidence="3" id="KW-1185">Reference proteome</keyword>
<gene>
    <name evidence="2" type="ORF">WICMUC_004774</name>
</gene>